<dbReference type="CTD" id="9838861"/>
<dbReference type="Proteomes" id="UP000483820">
    <property type="component" value="Chromosome V"/>
</dbReference>
<proteinExistence type="predicted"/>
<evidence type="ECO:0000313" key="2">
    <source>
        <dbReference type="Proteomes" id="UP000483820"/>
    </source>
</evidence>
<dbReference type="AlphaFoldDB" id="A0A6A5GF55"/>
<dbReference type="SUPFAM" id="SSF56112">
    <property type="entry name" value="Protein kinase-like (PK-like)"/>
    <property type="match status" value="1"/>
</dbReference>
<dbReference type="KEGG" id="crq:GCK72_019615"/>
<gene>
    <name evidence="1" type="ORF">GCK72_019615</name>
</gene>
<reference evidence="1 2" key="1">
    <citation type="submission" date="2019-12" db="EMBL/GenBank/DDBJ databases">
        <title>Chromosome-level assembly of the Caenorhabditis remanei genome.</title>
        <authorList>
            <person name="Teterina A.A."/>
            <person name="Willis J.H."/>
            <person name="Phillips P.C."/>
        </authorList>
    </citation>
    <scope>NUCLEOTIDE SEQUENCE [LARGE SCALE GENOMIC DNA]</scope>
    <source>
        <strain evidence="1 2">PX506</strain>
        <tissue evidence="1">Whole organism</tissue>
    </source>
</reference>
<dbReference type="EMBL" id="WUAV01000005">
    <property type="protein sequence ID" value="KAF1753059.1"/>
    <property type="molecule type" value="Genomic_DNA"/>
</dbReference>
<dbReference type="Gene3D" id="1.10.510.10">
    <property type="entry name" value="Transferase(Phosphotransferase) domain 1"/>
    <property type="match status" value="1"/>
</dbReference>
<evidence type="ECO:0008006" key="3">
    <source>
        <dbReference type="Google" id="ProtNLM"/>
    </source>
</evidence>
<dbReference type="GO" id="GO:0140543">
    <property type="term" value="P:positive regulation of piRNA transcription"/>
    <property type="evidence" value="ECO:0007669"/>
    <property type="project" value="EnsemblMetazoa"/>
</dbReference>
<protein>
    <recommendedName>
        <fullName evidence="3">Protein kinase domain-containing protein</fullName>
    </recommendedName>
</protein>
<name>A0A6A5GF55_CAERE</name>
<dbReference type="InterPro" id="IPR011009">
    <property type="entry name" value="Kinase-like_dom_sf"/>
</dbReference>
<sequence>MSRQYRNRKGHDLEKVVHRFTDDDLSELKPKKVFAKKWIIIKKLDKRGAAHCYQVCDTSFKIFGVLYLETGNDNVTSIASQVEFSLQQFSLGYSHRFTNVIDSNIINNHLFYMVQRTRPGPTLETLLKCIRSDDDRLKVSSITASFIAIDIISILELLNSSGHVLRNFDTKQWKLDVKTRMFYLDDITDVQVSSDKRHRSIDEIHIINAETLDLAWTSNDILYAPIEFIVNGEMHRMSELDQLEMLIYILFDWTRGKLPWKNSKCQQRTLEMKRDFLENFPDPLEKFEEPVDHWFSTALHNLADHLKVAKIAQAKLEKQAVRGGAWCPKGPRAGALLSIINYRRIVEDFQKIVCSGRPEWSVYWRDIKLDWDKEVELTPEQSSFLQKYEKRQKCLEVVDERARLDAIRVHYSVMEEHGKFEREKNQISIEQYLRGGDPNDPDEKEEIERQIAELRQKRMQKIQDEIIEEDEEMDMKIDIKDEIDDYDDYYQGT</sequence>
<dbReference type="RefSeq" id="XP_003115569.2">
    <property type="nucleotide sequence ID" value="XM_003115521.2"/>
</dbReference>
<comment type="caution">
    <text evidence="1">The sequence shown here is derived from an EMBL/GenBank/DDBJ whole genome shotgun (WGS) entry which is preliminary data.</text>
</comment>
<dbReference type="GeneID" id="9838861"/>
<evidence type="ECO:0000313" key="1">
    <source>
        <dbReference type="EMBL" id="KAF1753059.1"/>
    </source>
</evidence>
<organism evidence="1 2">
    <name type="scientific">Caenorhabditis remanei</name>
    <name type="common">Caenorhabditis vulgaris</name>
    <dbReference type="NCBI Taxonomy" id="31234"/>
    <lineage>
        <taxon>Eukaryota</taxon>
        <taxon>Metazoa</taxon>
        <taxon>Ecdysozoa</taxon>
        <taxon>Nematoda</taxon>
        <taxon>Chromadorea</taxon>
        <taxon>Rhabditida</taxon>
        <taxon>Rhabditina</taxon>
        <taxon>Rhabditomorpha</taxon>
        <taxon>Rhabditoidea</taxon>
        <taxon>Rhabditidae</taxon>
        <taxon>Peloderinae</taxon>
        <taxon>Caenorhabditis</taxon>
    </lineage>
</organism>
<dbReference type="GO" id="GO:0030849">
    <property type="term" value="C:autosome"/>
    <property type="evidence" value="ECO:0007669"/>
    <property type="project" value="EnsemblMetazoa"/>
</dbReference>
<accession>A0A6A5GF55</accession>